<dbReference type="CDD" id="cd06170">
    <property type="entry name" value="LuxR_C_like"/>
    <property type="match status" value="1"/>
</dbReference>
<comment type="caution">
    <text evidence="5">The sequence shown here is derived from an EMBL/GenBank/DDBJ whole genome shotgun (WGS) entry which is preliminary data.</text>
</comment>
<name>A0A939M295_9MICO</name>
<organism evidence="5 6">
    <name type="scientific">Leucobacter ruminantium</name>
    <dbReference type="NCBI Taxonomy" id="1289170"/>
    <lineage>
        <taxon>Bacteria</taxon>
        <taxon>Bacillati</taxon>
        <taxon>Actinomycetota</taxon>
        <taxon>Actinomycetes</taxon>
        <taxon>Micrococcales</taxon>
        <taxon>Microbacteriaceae</taxon>
        <taxon>Leucobacter</taxon>
    </lineage>
</organism>
<dbReference type="PANTHER" id="PTHR44688:SF16">
    <property type="entry name" value="DNA-BINDING TRANSCRIPTIONAL ACTIVATOR DEVR_DOSR"/>
    <property type="match status" value="1"/>
</dbReference>
<gene>
    <name evidence="5" type="ORF">J4H91_10260</name>
</gene>
<sequence length="186" mass="19632">MARQQSLVGVYALLASERSEAARMLLGTLQQQPGPGERPRRRAELLLLQAESARLGEDTAAAIRFGTHAVEVMSEHGLRTPVLAVPVPGLTALTDLVPRLGPLALARPVPPPGIGALTKAERRSLVAVAEHGTVAAAAGSLFLSRETVKWHLARVYRKLGVSSRTEAIRAAADAGLFPQKTGEEAG</sequence>
<proteinExistence type="predicted"/>
<keyword evidence="2" id="KW-0238">DNA-binding</keyword>
<dbReference type="PANTHER" id="PTHR44688">
    <property type="entry name" value="DNA-BINDING TRANSCRIPTIONAL ACTIVATOR DEVR_DOSR"/>
    <property type="match status" value="1"/>
</dbReference>
<dbReference type="InterPro" id="IPR016032">
    <property type="entry name" value="Sig_transdc_resp-reg_C-effctor"/>
</dbReference>
<dbReference type="Gene3D" id="1.10.10.10">
    <property type="entry name" value="Winged helix-like DNA-binding domain superfamily/Winged helix DNA-binding domain"/>
    <property type="match status" value="1"/>
</dbReference>
<evidence type="ECO:0000256" key="1">
    <source>
        <dbReference type="ARBA" id="ARBA00023015"/>
    </source>
</evidence>
<accession>A0A939M295</accession>
<dbReference type="GO" id="GO:0003677">
    <property type="term" value="F:DNA binding"/>
    <property type="evidence" value="ECO:0007669"/>
    <property type="project" value="UniProtKB-KW"/>
</dbReference>
<dbReference type="Pfam" id="PF00196">
    <property type="entry name" value="GerE"/>
    <property type="match status" value="1"/>
</dbReference>
<dbReference type="InterPro" id="IPR000792">
    <property type="entry name" value="Tscrpt_reg_LuxR_C"/>
</dbReference>
<keyword evidence="3" id="KW-0804">Transcription</keyword>
<evidence type="ECO:0000256" key="3">
    <source>
        <dbReference type="ARBA" id="ARBA00023163"/>
    </source>
</evidence>
<evidence type="ECO:0000256" key="2">
    <source>
        <dbReference type="ARBA" id="ARBA00023125"/>
    </source>
</evidence>
<dbReference type="AlphaFoldDB" id="A0A939M295"/>
<evidence type="ECO:0000313" key="5">
    <source>
        <dbReference type="EMBL" id="MBO1805695.1"/>
    </source>
</evidence>
<keyword evidence="6" id="KW-1185">Reference proteome</keyword>
<protein>
    <submittedName>
        <fullName evidence="5">Helix-turn-helix transcriptional regulator</fullName>
    </submittedName>
</protein>
<keyword evidence="1" id="KW-0805">Transcription regulation</keyword>
<dbReference type="PROSITE" id="PS50043">
    <property type="entry name" value="HTH_LUXR_2"/>
    <property type="match status" value="1"/>
</dbReference>
<dbReference type="SMART" id="SM00421">
    <property type="entry name" value="HTH_LUXR"/>
    <property type="match status" value="1"/>
</dbReference>
<dbReference type="InterPro" id="IPR036388">
    <property type="entry name" value="WH-like_DNA-bd_sf"/>
</dbReference>
<dbReference type="GO" id="GO:0006355">
    <property type="term" value="P:regulation of DNA-templated transcription"/>
    <property type="evidence" value="ECO:0007669"/>
    <property type="project" value="InterPro"/>
</dbReference>
<dbReference type="SUPFAM" id="SSF46894">
    <property type="entry name" value="C-terminal effector domain of the bipartite response regulators"/>
    <property type="match status" value="1"/>
</dbReference>
<evidence type="ECO:0000259" key="4">
    <source>
        <dbReference type="PROSITE" id="PS50043"/>
    </source>
</evidence>
<evidence type="ECO:0000313" key="6">
    <source>
        <dbReference type="Proteomes" id="UP000664398"/>
    </source>
</evidence>
<feature type="domain" description="HTH luxR-type" evidence="4">
    <location>
        <begin position="110"/>
        <end position="175"/>
    </location>
</feature>
<dbReference type="Proteomes" id="UP000664398">
    <property type="component" value="Unassembled WGS sequence"/>
</dbReference>
<dbReference type="EMBL" id="JAGDYL010000017">
    <property type="protein sequence ID" value="MBO1805695.1"/>
    <property type="molecule type" value="Genomic_DNA"/>
</dbReference>
<reference evidence="5" key="1">
    <citation type="submission" date="2021-03" db="EMBL/GenBank/DDBJ databases">
        <title>Leucobacter chromiisoli sp. nov., isolated from chromium-containing soil of chemical plant.</title>
        <authorList>
            <person name="Xu Z."/>
        </authorList>
    </citation>
    <scope>NUCLEOTIDE SEQUENCE</scope>
    <source>
        <strain evidence="5">A2</strain>
    </source>
</reference>